<dbReference type="EMBL" id="JABBGC010000002">
    <property type="protein sequence ID" value="NML39665.1"/>
    <property type="molecule type" value="Genomic_DNA"/>
</dbReference>
<feature type="domain" description="N-acetyltransferase" evidence="1">
    <location>
        <begin position="5"/>
        <end position="156"/>
    </location>
</feature>
<accession>A0A848GM25</accession>
<evidence type="ECO:0000313" key="3">
    <source>
        <dbReference type="Proteomes" id="UP000583266"/>
    </source>
</evidence>
<dbReference type="SUPFAM" id="SSF55729">
    <property type="entry name" value="Acyl-CoA N-acyltransferases (Nat)"/>
    <property type="match status" value="1"/>
</dbReference>
<organism evidence="2 3">
    <name type="scientific">Chitinophaga fulva</name>
    <dbReference type="NCBI Taxonomy" id="2728842"/>
    <lineage>
        <taxon>Bacteria</taxon>
        <taxon>Pseudomonadati</taxon>
        <taxon>Bacteroidota</taxon>
        <taxon>Chitinophagia</taxon>
        <taxon>Chitinophagales</taxon>
        <taxon>Chitinophagaceae</taxon>
        <taxon>Chitinophaga</taxon>
    </lineage>
</organism>
<keyword evidence="3" id="KW-1185">Reference proteome</keyword>
<dbReference type="Pfam" id="PF00583">
    <property type="entry name" value="Acetyltransf_1"/>
    <property type="match status" value="1"/>
</dbReference>
<dbReference type="RefSeq" id="WP_169226726.1">
    <property type="nucleotide sequence ID" value="NZ_JABBGC010000002.1"/>
</dbReference>
<proteinExistence type="predicted"/>
<protein>
    <submittedName>
        <fullName evidence="2">GNAT family N-acetyltransferase</fullName>
    </submittedName>
</protein>
<gene>
    <name evidence="2" type="ORF">HHL17_20870</name>
</gene>
<sequence>MQLEVTLRRITVDNVEDICDLSKTLSPAQRNKVADNGESIAVAHYSEDAWFRAIYAGEEPVGFILLHTGACWSDGINFPGMFLWRFMIAGPHQGKGYGKKAIGLVLRNLAARKIYELYTSCGEGEASPLPFYQQLGFTTTGVWYDDEMELKLVFIDATVEEFLG</sequence>
<dbReference type="InterPro" id="IPR000182">
    <property type="entry name" value="GNAT_dom"/>
</dbReference>
<reference evidence="2 3" key="1">
    <citation type="submission" date="2020-04" db="EMBL/GenBank/DDBJ databases">
        <title>Chitinophaga sp. G-6-1-13 sp. nov., isolated from soil.</title>
        <authorList>
            <person name="Dahal R.H."/>
            <person name="Chaudhary D.K."/>
        </authorList>
    </citation>
    <scope>NUCLEOTIDE SEQUENCE [LARGE SCALE GENOMIC DNA]</scope>
    <source>
        <strain evidence="2 3">G-6-1-13</strain>
    </source>
</reference>
<comment type="caution">
    <text evidence="2">The sequence shown here is derived from an EMBL/GenBank/DDBJ whole genome shotgun (WGS) entry which is preliminary data.</text>
</comment>
<dbReference type="PROSITE" id="PS51186">
    <property type="entry name" value="GNAT"/>
    <property type="match status" value="1"/>
</dbReference>
<dbReference type="InterPro" id="IPR016181">
    <property type="entry name" value="Acyl_CoA_acyltransferase"/>
</dbReference>
<dbReference type="AlphaFoldDB" id="A0A848GM25"/>
<dbReference type="GO" id="GO:0016747">
    <property type="term" value="F:acyltransferase activity, transferring groups other than amino-acyl groups"/>
    <property type="evidence" value="ECO:0007669"/>
    <property type="project" value="InterPro"/>
</dbReference>
<name>A0A848GM25_9BACT</name>
<dbReference type="Proteomes" id="UP000583266">
    <property type="component" value="Unassembled WGS sequence"/>
</dbReference>
<evidence type="ECO:0000313" key="2">
    <source>
        <dbReference type="EMBL" id="NML39665.1"/>
    </source>
</evidence>
<dbReference type="CDD" id="cd04301">
    <property type="entry name" value="NAT_SF"/>
    <property type="match status" value="1"/>
</dbReference>
<keyword evidence="2" id="KW-0808">Transferase</keyword>
<evidence type="ECO:0000259" key="1">
    <source>
        <dbReference type="PROSITE" id="PS51186"/>
    </source>
</evidence>
<dbReference type="Gene3D" id="3.40.630.30">
    <property type="match status" value="1"/>
</dbReference>